<sequence>MLGAIGSLAVVLLLVVLAVLLISVVAMVTLLAMAASMTHWSRSWSRTWSRAWRRLLRRNPRLELKLSGRTVPERLRAELSGSVPRVRRRFLLGGAPSGAPRRVSGALRGYRLHRPVERRTKV</sequence>
<proteinExistence type="predicted"/>
<evidence type="ECO:0000313" key="1">
    <source>
        <dbReference type="EMBL" id="SBO95470.1"/>
    </source>
</evidence>
<dbReference type="EMBL" id="LT559118">
    <property type="protein sequence ID" value="SBO95470.1"/>
    <property type="molecule type" value="Genomic_DNA"/>
</dbReference>
<name>A0A1M4E9I7_9ACTN</name>
<accession>A0A1M4E9I7</accession>
<reference evidence="1" key="1">
    <citation type="submission" date="2016-04" db="EMBL/GenBank/DDBJ databases">
        <authorList>
            <person name="Evans L.H."/>
            <person name="Alamgir A."/>
            <person name="Owens N."/>
            <person name="Weber N.D."/>
            <person name="Virtaneva K."/>
            <person name="Barbian K."/>
            <person name="Babar A."/>
            <person name="Rosenke K."/>
        </authorList>
    </citation>
    <scope>NUCLEOTIDE SEQUENCE</scope>
    <source>
        <strain evidence="1">Nono1</strain>
    </source>
</reference>
<organism evidence="1">
    <name type="scientific">Nonomuraea gerenzanensis</name>
    <dbReference type="NCBI Taxonomy" id="93944"/>
    <lineage>
        <taxon>Bacteria</taxon>
        <taxon>Bacillati</taxon>
        <taxon>Actinomycetota</taxon>
        <taxon>Actinomycetes</taxon>
        <taxon>Streptosporangiales</taxon>
        <taxon>Streptosporangiaceae</taxon>
        <taxon>Nonomuraea</taxon>
    </lineage>
</organism>
<gene>
    <name evidence="1" type="ORF">BN4615_P4986</name>
</gene>
<protein>
    <submittedName>
        <fullName evidence="1">Uncharacterized protein</fullName>
    </submittedName>
</protein>
<dbReference type="AlphaFoldDB" id="A0A1M4E9I7"/>